<organism evidence="2 3">
    <name type="scientific">Aspergillus novoparasiticus</name>
    <dbReference type="NCBI Taxonomy" id="986946"/>
    <lineage>
        <taxon>Eukaryota</taxon>
        <taxon>Fungi</taxon>
        <taxon>Dikarya</taxon>
        <taxon>Ascomycota</taxon>
        <taxon>Pezizomycotina</taxon>
        <taxon>Eurotiomycetes</taxon>
        <taxon>Eurotiomycetidae</taxon>
        <taxon>Eurotiales</taxon>
        <taxon>Aspergillaceae</taxon>
        <taxon>Aspergillus</taxon>
        <taxon>Aspergillus subgen. Circumdati</taxon>
    </lineage>
</organism>
<feature type="transmembrane region" description="Helical" evidence="1">
    <location>
        <begin position="28"/>
        <end position="46"/>
    </location>
</feature>
<gene>
    <name evidence="2" type="ORF">BDV33DRAFT_170220</name>
</gene>
<protein>
    <submittedName>
        <fullName evidence="2">Uncharacterized protein</fullName>
    </submittedName>
</protein>
<evidence type="ECO:0000313" key="3">
    <source>
        <dbReference type="Proteomes" id="UP000326799"/>
    </source>
</evidence>
<keyword evidence="3" id="KW-1185">Reference proteome</keyword>
<dbReference type="Proteomes" id="UP000326799">
    <property type="component" value="Unassembled WGS sequence"/>
</dbReference>
<dbReference type="EMBL" id="ML733418">
    <property type="protein sequence ID" value="KAB8221740.1"/>
    <property type="molecule type" value="Genomic_DNA"/>
</dbReference>
<sequence length="93" mass="10120">MLPSFRTIGVVGNADNPLLETWSKGKRYHAQGACFLASFSLLVIYLKAGSASTILISERPVFLINRLPSANQSTTALVQPPLIRMGDENKTSQ</sequence>
<keyword evidence="1" id="KW-1133">Transmembrane helix</keyword>
<proteinExistence type="predicted"/>
<keyword evidence="1" id="KW-0812">Transmembrane</keyword>
<dbReference type="AlphaFoldDB" id="A0A5N6EYY9"/>
<evidence type="ECO:0000256" key="1">
    <source>
        <dbReference type="SAM" id="Phobius"/>
    </source>
</evidence>
<accession>A0A5N6EYY9</accession>
<reference evidence="2 3" key="1">
    <citation type="submission" date="2019-04" db="EMBL/GenBank/DDBJ databases">
        <title>Fungal friends and foes A comparative genomics study of 23 Aspergillus species from section Flavi.</title>
        <authorList>
            <consortium name="DOE Joint Genome Institute"/>
            <person name="Kjaerbolling I."/>
            <person name="Vesth T.C."/>
            <person name="Frisvad J.C."/>
            <person name="Nybo J.L."/>
            <person name="Theobald S."/>
            <person name="Kildgaard S."/>
            <person name="Petersen T.I."/>
            <person name="Kuo A."/>
            <person name="Sato A."/>
            <person name="Lyhne E.K."/>
            <person name="Kogle M.E."/>
            <person name="Wiebenga A."/>
            <person name="Kun R.S."/>
            <person name="Lubbers R.J."/>
            <person name="Makela M.R."/>
            <person name="Barry K."/>
            <person name="Chovatia M."/>
            <person name="Clum A."/>
            <person name="Daum C."/>
            <person name="Haridas S."/>
            <person name="He G."/>
            <person name="LaButti K."/>
            <person name="Lipzen A."/>
            <person name="Mondo S."/>
            <person name="Pangilinan J."/>
            <person name="Riley R."/>
            <person name="Salamov A."/>
            <person name="Simmons B.A."/>
            <person name="Magnuson J.K."/>
            <person name="Henrissat B."/>
            <person name="Mortensen U.H."/>
            <person name="Larsen T.O."/>
            <person name="De vries R.P."/>
            <person name="Grigoriev I.V."/>
            <person name="Machida M."/>
            <person name="Baker S.E."/>
            <person name="Andersen M.R."/>
        </authorList>
    </citation>
    <scope>NUCLEOTIDE SEQUENCE [LARGE SCALE GENOMIC DNA]</scope>
    <source>
        <strain evidence="2 3">CBS 126849</strain>
    </source>
</reference>
<name>A0A5N6EYY9_9EURO</name>
<keyword evidence="1" id="KW-0472">Membrane</keyword>
<evidence type="ECO:0000313" key="2">
    <source>
        <dbReference type="EMBL" id="KAB8221740.1"/>
    </source>
</evidence>